<accession>A0A480A5I4</accession>
<keyword evidence="7" id="KW-1133">Transmembrane helix</keyword>
<evidence type="ECO:0000256" key="2">
    <source>
        <dbReference type="ARBA" id="ARBA00022679"/>
    </source>
</evidence>
<dbReference type="PANTHER" id="PTHR36699">
    <property type="entry name" value="LD-TRANSPEPTIDASE"/>
    <property type="match status" value="1"/>
</dbReference>
<feature type="transmembrane region" description="Helical" evidence="7">
    <location>
        <begin position="15"/>
        <end position="33"/>
    </location>
</feature>
<dbReference type="GO" id="GO:0071555">
    <property type="term" value="P:cell wall organization"/>
    <property type="evidence" value="ECO:0007669"/>
    <property type="project" value="UniProtKB-UniRule"/>
</dbReference>
<dbReference type="GO" id="GO:0009252">
    <property type="term" value="P:peptidoglycan biosynthetic process"/>
    <property type="evidence" value="ECO:0007669"/>
    <property type="project" value="UniProtKB-UniPathway"/>
</dbReference>
<keyword evidence="10" id="KW-1185">Reference proteome</keyword>
<protein>
    <recommendedName>
        <fullName evidence="8">L,D-TPase catalytic domain-containing protein</fullName>
    </recommendedName>
</protein>
<dbReference type="InterPro" id="IPR005490">
    <property type="entry name" value="LD_TPept_cat_dom"/>
</dbReference>
<dbReference type="GO" id="GO:0016740">
    <property type="term" value="F:transferase activity"/>
    <property type="evidence" value="ECO:0007669"/>
    <property type="project" value="UniProtKB-KW"/>
</dbReference>
<evidence type="ECO:0000313" key="10">
    <source>
        <dbReference type="Proteomes" id="UP000300142"/>
    </source>
</evidence>
<evidence type="ECO:0000256" key="5">
    <source>
        <dbReference type="ARBA" id="ARBA00023316"/>
    </source>
</evidence>
<evidence type="ECO:0000313" key="9">
    <source>
        <dbReference type="EMBL" id="GCL37514.1"/>
    </source>
</evidence>
<keyword evidence="5 6" id="KW-0961">Cell wall biogenesis/degradation</keyword>
<dbReference type="Proteomes" id="UP000300142">
    <property type="component" value="Unassembled WGS sequence"/>
</dbReference>
<dbReference type="EMBL" id="BJCE01000081">
    <property type="protein sequence ID" value="GCL37514.1"/>
    <property type="molecule type" value="Genomic_DNA"/>
</dbReference>
<organism evidence="9 10">
    <name type="scientific">Sphaerospermopsis reniformis</name>
    <dbReference type="NCBI Taxonomy" id="531300"/>
    <lineage>
        <taxon>Bacteria</taxon>
        <taxon>Bacillati</taxon>
        <taxon>Cyanobacteriota</taxon>
        <taxon>Cyanophyceae</taxon>
        <taxon>Nostocales</taxon>
        <taxon>Aphanizomenonaceae</taxon>
        <taxon>Sphaerospermopsis</taxon>
    </lineage>
</organism>
<evidence type="ECO:0000256" key="4">
    <source>
        <dbReference type="ARBA" id="ARBA00022984"/>
    </source>
</evidence>
<evidence type="ECO:0000256" key="1">
    <source>
        <dbReference type="ARBA" id="ARBA00004752"/>
    </source>
</evidence>
<keyword evidence="7" id="KW-0472">Membrane</keyword>
<dbReference type="SUPFAM" id="SSF141523">
    <property type="entry name" value="L,D-transpeptidase catalytic domain-like"/>
    <property type="match status" value="1"/>
</dbReference>
<feature type="active site" description="Nucleophile" evidence="6">
    <location>
        <position position="207"/>
    </location>
</feature>
<gene>
    <name evidence="9" type="ORF">SR1949_26250</name>
</gene>
<dbReference type="Pfam" id="PF03734">
    <property type="entry name" value="YkuD"/>
    <property type="match status" value="1"/>
</dbReference>
<keyword evidence="2" id="KW-0808">Transferase</keyword>
<comment type="pathway">
    <text evidence="1 6">Cell wall biogenesis; peptidoglycan biosynthesis.</text>
</comment>
<name>A0A480A5I4_9CYAN</name>
<feature type="domain" description="L,D-TPase catalytic" evidence="8">
    <location>
        <begin position="89"/>
        <end position="231"/>
    </location>
</feature>
<reference evidence="10" key="1">
    <citation type="submission" date="2019-02" db="EMBL/GenBank/DDBJ databases">
        <title>Draft genome sequence of Sphaerospermopsis reniformis NIES-1949.</title>
        <authorList>
            <person name="Yamaguchi H."/>
            <person name="Suzuki S."/>
            <person name="Kawachi M."/>
        </authorList>
    </citation>
    <scope>NUCLEOTIDE SEQUENCE [LARGE SCALE GENOMIC DNA]</scope>
    <source>
        <strain evidence="10">NIES-1949</strain>
    </source>
</reference>
<evidence type="ECO:0000256" key="3">
    <source>
        <dbReference type="ARBA" id="ARBA00022960"/>
    </source>
</evidence>
<evidence type="ECO:0000256" key="6">
    <source>
        <dbReference type="PROSITE-ProRule" id="PRU01373"/>
    </source>
</evidence>
<dbReference type="InterPro" id="IPR038063">
    <property type="entry name" value="Transpep_catalytic_dom"/>
</dbReference>
<dbReference type="PANTHER" id="PTHR36699:SF1">
    <property type="entry name" value="L,D-TRANSPEPTIDASE YAFK-RELATED"/>
    <property type="match status" value="1"/>
</dbReference>
<dbReference type="GO" id="GO:0008360">
    <property type="term" value="P:regulation of cell shape"/>
    <property type="evidence" value="ECO:0007669"/>
    <property type="project" value="UniProtKB-UniRule"/>
</dbReference>
<evidence type="ECO:0000259" key="8">
    <source>
        <dbReference type="PROSITE" id="PS52029"/>
    </source>
</evidence>
<dbReference type="RefSeq" id="WP_137667674.1">
    <property type="nucleotide sequence ID" value="NZ_BJCE01000081.1"/>
</dbReference>
<keyword evidence="4 6" id="KW-0573">Peptidoglycan synthesis</keyword>
<sequence>MNTESITKYLKQQRILLNIILFFVTGSVFYGLLLRAGLIFPVTEIAEVLCMTNCQTNHKIHKPIIGNELLNYDQPIEKIITEPINKDQISILIEKSQHRLTLYYNLTPIKSYPVVFGANPTGDKKREGDKKTPEGILQIKDLYPHPQWSKFMWLNYPNSQSWRKHFQAKINGELAWYLPIGGEVGIHGVPAGADEMIDAKNNWTLGCPSLKNKDVDELYKLVQKGTIVEILP</sequence>
<dbReference type="PROSITE" id="PS52029">
    <property type="entry name" value="LD_TPASE"/>
    <property type="match status" value="1"/>
</dbReference>
<dbReference type="AlphaFoldDB" id="A0A480A5I4"/>
<evidence type="ECO:0000256" key="7">
    <source>
        <dbReference type="SAM" id="Phobius"/>
    </source>
</evidence>
<feature type="active site" description="Proton donor/acceptor" evidence="6">
    <location>
        <position position="187"/>
    </location>
</feature>
<proteinExistence type="predicted"/>
<keyword evidence="3 6" id="KW-0133">Cell shape</keyword>
<dbReference type="Gene3D" id="2.40.440.10">
    <property type="entry name" value="L,D-transpeptidase catalytic domain-like"/>
    <property type="match status" value="1"/>
</dbReference>
<comment type="caution">
    <text evidence="9">The sequence shown here is derived from an EMBL/GenBank/DDBJ whole genome shotgun (WGS) entry which is preliminary data.</text>
</comment>
<dbReference type="CDD" id="cd16913">
    <property type="entry name" value="YkuD_like"/>
    <property type="match status" value="1"/>
</dbReference>
<keyword evidence="7" id="KW-0812">Transmembrane</keyword>
<dbReference type="UniPathway" id="UPA00219"/>